<dbReference type="InterPro" id="IPR039426">
    <property type="entry name" value="TonB-dep_rcpt-like"/>
</dbReference>
<dbReference type="EMBL" id="JAGKTC010000001">
    <property type="protein sequence ID" value="MBP3983069.1"/>
    <property type="molecule type" value="Genomic_DNA"/>
</dbReference>
<keyword evidence="4 7" id="KW-0812">Transmembrane</keyword>
<reference evidence="9" key="1">
    <citation type="journal article" date="2016" name="Int. J. Syst. Evol. Microbiol.">
        <title>Pseudoxanthomonas helianthi sp. nov., isolated from roots of Jerusalem artichoke (Helianthus tuberosus).</title>
        <authorList>
            <person name="Kittiwongwattana C."/>
            <person name="Thawai C."/>
        </authorList>
    </citation>
    <scope>NUCLEOTIDE SEQUENCE</scope>
    <source>
        <strain evidence="9">110414</strain>
    </source>
</reference>
<keyword evidence="10" id="KW-1185">Reference proteome</keyword>
<evidence type="ECO:0000313" key="10">
    <source>
        <dbReference type="Proteomes" id="UP000673447"/>
    </source>
</evidence>
<evidence type="ECO:0000256" key="4">
    <source>
        <dbReference type="ARBA" id="ARBA00022692"/>
    </source>
</evidence>
<dbReference type="PROSITE" id="PS52016">
    <property type="entry name" value="TONB_DEPENDENT_REC_3"/>
    <property type="match status" value="1"/>
</dbReference>
<evidence type="ECO:0000256" key="3">
    <source>
        <dbReference type="ARBA" id="ARBA00022452"/>
    </source>
</evidence>
<evidence type="ECO:0000256" key="1">
    <source>
        <dbReference type="ARBA" id="ARBA00004571"/>
    </source>
</evidence>
<dbReference type="Gene3D" id="2.40.170.20">
    <property type="entry name" value="TonB-dependent receptor, beta-barrel domain"/>
    <property type="match status" value="1"/>
</dbReference>
<dbReference type="AlphaFoldDB" id="A0A941ARE3"/>
<keyword evidence="6 7" id="KW-0998">Cell outer membrane</keyword>
<accession>A0A941ARE3</accession>
<sequence>MCFAGSIHAQSAVGSLFGKTGAGATVTIENTDTGTSREISAGSDGRFTASQLPPGHYKVTSGGVTREVTVAVGTGTQVAFEATGSGGATTLDAITVSGSRINPIDVSSVESTTVFSQEQIQALPVARDITNVALLAPGTVQGDTGFGNLASFGGSSVAENGYYINGFDVTNIYNFLSFADLPFDAIGSQQIKTGGYGAEYGRSLGGVINLVTKRGTNEWKGGASVYWEPSGLREHGRDVKSRVPGEISVFRSGNESETLEYNVYGGGPIIKDRLFFFGLVQGQDSSTDLYGRNTSERDTDTTPTGLVKLDWNITDNHLLEFTGIRNKTKTREKHYFSNTDYAKTHDELSDDAEYENGGDVYIGKYTGYLTDNFTLSLLAGQLKNVRDWRTTAPEGTDCPAAYDNTDGLNLNYIGCWNPNEFTPADRKFGPNTDKRKAYRADAEWLIGDHTLRFGYDTEKFTSTNAGLEYSGGVYYRYYPGNRVRVRTYQTASGKYEVQNTAYYLEDTWRATDNWLFYLGLRSESFDNKNGLGESFVKADNLIAPRLGFSWDVNGDSTFKVYGNAGRYYIPVASNTNIRGSGFEALTTSFYSYSGGWNADGSPVTLGPLLSGPSVNGSLTPPNPKTVADTELKPMYQDEFILGAQWAMDSWTVGVKGIYRKLKNGMEDYCTHAAFARWAADNGYDDFDPSTMAGCMVINPGKDVHIAMDLNNDGNLTVVKVPNEGYLNLPKERRSYNALEFTVERPKQDKLYLQGSYTFAHSKGNSEGYVNSSLEQTDAGLTQDFDHAMFEDGAFGYLPNDRRHTFKLFGTYDITSELMVSGNLLVQSGRPVSCQGYIPLEALDPDDASELEAYSASSFYCLTKDGIYADGVRELKARGSFGRTPWQYRVDMGLSYVPNWANKHLEFNASVFNVFNSHKVTERNEAGELSRTVDDDGNYFYRVNPDFLNDVNYQAPRYVRFTVRYTW</sequence>
<keyword evidence="5 7" id="KW-0472">Membrane</keyword>
<comment type="caution">
    <text evidence="9">The sequence shown here is derived from an EMBL/GenBank/DDBJ whole genome shotgun (WGS) entry which is preliminary data.</text>
</comment>
<evidence type="ECO:0000256" key="7">
    <source>
        <dbReference type="PROSITE-ProRule" id="PRU01360"/>
    </source>
</evidence>
<dbReference type="GO" id="GO:0044718">
    <property type="term" value="P:siderophore transmembrane transport"/>
    <property type="evidence" value="ECO:0007669"/>
    <property type="project" value="TreeGrafter"/>
</dbReference>
<organism evidence="9 10">
    <name type="scientific">Pseudoxanthomonas helianthi</name>
    <dbReference type="NCBI Taxonomy" id="1453541"/>
    <lineage>
        <taxon>Bacteria</taxon>
        <taxon>Pseudomonadati</taxon>
        <taxon>Pseudomonadota</taxon>
        <taxon>Gammaproteobacteria</taxon>
        <taxon>Lysobacterales</taxon>
        <taxon>Lysobacteraceae</taxon>
        <taxon>Pseudoxanthomonas</taxon>
    </lineage>
</organism>
<dbReference type="PANTHER" id="PTHR30069">
    <property type="entry name" value="TONB-DEPENDENT OUTER MEMBRANE RECEPTOR"/>
    <property type="match status" value="1"/>
</dbReference>
<dbReference type="SUPFAM" id="SSF56935">
    <property type="entry name" value="Porins"/>
    <property type="match status" value="1"/>
</dbReference>
<dbReference type="PANTHER" id="PTHR30069:SF46">
    <property type="entry name" value="OAR PROTEIN"/>
    <property type="match status" value="1"/>
</dbReference>
<evidence type="ECO:0000256" key="6">
    <source>
        <dbReference type="ARBA" id="ARBA00023237"/>
    </source>
</evidence>
<evidence type="ECO:0000256" key="2">
    <source>
        <dbReference type="ARBA" id="ARBA00022448"/>
    </source>
</evidence>
<dbReference type="Gene3D" id="2.170.130.10">
    <property type="entry name" value="TonB-dependent receptor, plug domain"/>
    <property type="match status" value="1"/>
</dbReference>
<gene>
    <name evidence="9" type="ORF">J5837_01420</name>
</gene>
<dbReference type="InterPro" id="IPR036942">
    <property type="entry name" value="Beta-barrel_TonB_sf"/>
</dbReference>
<dbReference type="GO" id="GO:0009279">
    <property type="term" value="C:cell outer membrane"/>
    <property type="evidence" value="ECO:0007669"/>
    <property type="project" value="UniProtKB-SubCell"/>
</dbReference>
<name>A0A941ARE3_9GAMM</name>
<protein>
    <submittedName>
        <fullName evidence="9">TonB-dependent receptor</fullName>
    </submittedName>
</protein>
<dbReference type="Proteomes" id="UP000673447">
    <property type="component" value="Unassembled WGS sequence"/>
</dbReference>
<dbReference type="GO" id="GO:0015344">
    <property type="term" value="F:siderophore uptake transmembrane transporter activity"/>
    <property type="evidence" value="ECO:0007669"/>
    <property type="project" value="TreeGrafter"/>
</dbReference>
<dbReference type="Pfam" id="PF13620">
    <property type="entry name" value="CarboxypepD_reg"/>
    <property type="match status" value="1"/>
</dbReference>
<dbReference type="InterPro" id="IPR057601">
    <property type="entry name" value="Oar-like_b-barrel"/>
</dbReference>
<dbReference type="Pfam" id="PF25183">
    <property type="entry name" value="OMP_b-brl_4"/>
    <property type="match status" value="1"/>
</dbReference>
<evidence type="ECO:0000313" key="9">
    <source>
        <dbReference type="EMBL" id="MBP3983069.1"/>
    </source>
</evidence>
<reference evidence="9" key="2">
    <citation type="submission" date="2021-03" db="EMBL/GenBank/DDBJ databases">
        <authorList>
            <person name="Cao W."/>
        </authorList>
    </citation>
    <scope>NUCLEOTIDE SEQUENCE</scope>
    <source>
        <strain evidence="9">110414</strain>
    </source>
</reference>
<dbReference type="InterPro" id="IPR037066">
    <property type="entry name" value="Plug_dom_sf"/>
</dbReference>
<comment type="subcellular location">
    <subcellularLocation>
        <location evidence="1 7">Cell outer membrane</location>
        <topology evidence="1 7">Multi-pass membrane protein</topology>
    </subcellularLocation>
</comment>
<evidence type="ECO:0000259" key="8">
    <source>
        <dbReference type="Pfam" id="PF25183"/>
    </source>
</evidence>
<keyword evidence="9" id="KW-0675">Receptor</keyword>
<keyword evidence="2 7" id="KW-0813">Transport</keyword>
<keyword evidence="3 7" id="KW-1134">Transmembrane beta strand</keyword>
<comment type="similarity">
    <text evidence="7">Belongs to the TonB-dependent receptor family.</text>
</comment>
<proteinExistence type="inferred from homology"/>
<evidence type="ECO:0000256" key="5">
    <source>
        <dbReference type="ARBA" id="ARBA00023136"/>
    </source>
</evidence>
<feature type="domain" description="TonB-dependent transporter Oar-like beta-barrel" evidence="8">
    <location>
        <begin position="528"/>
        <end position="813"/>
    </location>
</feature>